<comment type="subcellular location">
    <subcellularLocation>
        <location evidence="1">Cell membrane</location>
        <topology evidence="1">Multi-pass membrane protein</topology>
    </subcellularLocation>
</comment>
<feature type="transmembrane region" description="Helical" evidence="6">
    <location>
        <begin position="335"/>
        <end position="356"/>
    </location>
</feature>
<feature type="transmembrane region" description="Helical" evidence="6">
    <location>
        <begin position="20"/>
        <end position="43"/>
    </location>
</feature>
<dbReference type="InterPro" id="IPR025857">
    <property type="entry name" value="MacB_PCD"/>
</dbReference>
<feature type="domain" description="ABC3 transporter permease C-terminal" evidence="7">
    <location>
        <begin position="285"/>
        <end position="400"/>
    </location>
</feature>
<evidence type="ECO:0000313" key="10">
    <source>
        <dbReference type="Proteomes" id="UP000260644"/>
    </source>
</evidence>
<organism evidence="9 10">
    <name type="scientific">Chitinophaga silvatica</name>
    <dbReference type="NCBI Taxonomy" id="2282649"/>
    <lineage>
        <taxon>Bacteria</taxon>
        <taxon>Pseudomonadati</taxon>
        <taxon>Bacteroidota</taxon>
        <taxon>Chitinophagia</taxon>
        <taxon>Chitinophagales</taxon>
        <taxon>Chitinophagaceae</taxon>
        <taxon>Chitinophaga</taxon>
    </lineage>
</organism>
<dbReference type="Pfam" id="PF12704">
    <property type="entry name" value="MacB_PCD"/>
    <property type="match status" value="2"/>
</dbReference>
<feature type="domain" description="ABC3 transporter permease C-terminal" evidence="7">
    <location>
        <begin position="667"/>
        <end position="775"/>
    </location>
</feature>
<dbReference type="PANTHER" id="PTHR30572:SF18">
    <property type="entry name" value="ABC-TYPE MACROLIDE FAMILY EXPORT SYSTEM PERMEASE COMPONENT 2"/>
    <property type="match status" value="1"/>
</dbReference>
<proteinExistence type="predicted"/>
<reference evidence="9 10" key="1">
    <citation type="submission" date="2018-07" db="EMBL/GenBank/DDBJ databases">
        <title>Chitinophaga K2CV101002-2 sp. nov., isolated from a monsoon evergreen broad-leaved forest soil.</title>
        <authorList>
            <person name="Lv Y."/>
        </authorList>
    </citation>
    <scope>NUCLEOTIDE SEQUENCE [LARGE SCALE GENOMIC DNA]</scope>
    <source>
        <strain evidence="9 10">GDMCC 1.1288</strain>
    </source>
</reference>
<dbReference type="InterPro" id="IPR003838">
    <property type="entry name" value="ABC3_permease_C"/>
</dbReference>
<feature type="transmembrane region" description="Helical" evidence="6">
    <location>
        <begin position="278"/>
        <end position="298"/>
    </location>
</feature>
<keyword evidence="4 6" id="KW-1133">Transmembrane helix</keyword>
<dbReference type="PANTHER" id="PTHR30572">
    <property type="entry name" value="MEMBRANE COMPONENT OF TRANSPORTER-RELATED"/>
    <property type="match status" value="1"/>
</dbReference>
<dbReference type="RefSeq" id="WP_116975378.1">
    <property type="nucleotide sequence ID" value="NZ_QPMM01000003.1"/>
</dbReference>
<dbReference type="Pfam" id="PF02687">
    <property type="entry name" value="FtsX"/>
    <property type="match status" value="2"/>
</dbReference>
<feature type="domain" description="MacB-like periplasmic core" evidence="8">
    <location>
        <begin position="532"/>
        <end position="630"/>
    </location>
</feature>
<keyword evidence="10" id="KW-1185">Reference proteome</keyword>
<protein>
    <recommendedName>
        <fullName evidence="11">ABC transport system permease protein</fullName>
    </recommendedName>
</protein>
<feature type="transmembrane region" description="Helical" evidence="6">
    <location>
        <begin position="715"/>
        <end position="738"/>
    </location>
</feature>
<dbReference type="AlphaFoldDB" id="A0A3E1YCT2"/>
<evidence type="ECO:0000256" key="1">
    <source>
        <dbReference type="ARBA" id="ARBA00004651"/>
    </source>
</evidence>
<evidence type="ECO:0000256" key="3">
    <source>
        <dbReference type="ARBA" id="ARBA00022692"/>
    </source>
</evidence>
<evidence type="ECO:0000256" key="6">
    <source>
        <dbReference type="SAM" id="Phobius"/>
    </source>
</evidence>
<feature type="transmembrane region" description="Helical" evidence="6">
    <location>
        <begin position="368"/>
        <end position="396"/>
    </location>
</feature>
<evidence type="ECO:0008006" key="11">
    <source>
        <dbReference type="Google" id="ProtNLM"/>
    </source>
</evidence>
<keyword evidence="5 6" id="KW-0472">Membrane</keyword>
<dbReference type="InterPro" id="IPR050250">
    <property type="entry name" value="Macrolide_Exporter_MacB"/>
</dbReference>
<keyword evidence="2" id="KW-1003">Cell membrane</keyword>
<dbReference type="OrthoDB" id="5933722at2"/>
<evidence type="ECO:0000256" key="5">
    <source>
        <dbReference type="ARBA" id="ARBA00023136"/>
    </source>
</evidence>
<evidence type="ECO:0000256" key="4">
    <source>
        <dbReference type="ARBA" id="ARBA00022989"/>
    </source>
</evidence>
<evidence type="ECO:0000259" key="8">
    <source>
        <dbReference type="Pfam" id="PF12704"/>
    </source>
</evidence>
<evidence type="ECO:0000313" key="9">
    <source>
        <dbReference type="EMBL" id="RFS24056.1"/>
    </source>
</evidence>
<evidence type="ECO:0000256" key="2">
    <source>
        <dbReference type="ARBA" id="ARBA00022475"/>
    </source>
</evidence>
<feature type="transmembrane region" description="Helical" evidence="6">
    <location>
        <begin position="750"/>
        <end position="772"/>
    </location>
</feature>
<accession>A0A3E1YCT2</accession>
<dbReference type="EMBL" id="QPMM01000003">
    <property type="protein sequence ID" value="RFS24056.1"/>
    <property type="molecule type" value="Genomic_DNA"/>
</dbReference>
<dbReference type="GO" id="GO:0022857">
    <property type="term" value="F:transmembrane transporter activity"/>
    <property type="evidence" value="ECO:0007669"/>
    <property type="project" value="TreeGrafter"/>
</dbReference>
<dbReference type="Proteomes" id="UP000260644">
    <property type="component" value="Unassembled WGS sequence"/>
</dbReference>
<comment type="caution">
    <text evidence="9">The sequence shown here is derived from an EMBL/GenBank/DDBJ whole genome shotgun (WGS) entry which is preliminary data.</text>
</comment>
<name>A0A3E1YCT2_9BACT</name>
<feature type="transmembrane region" description="Helical" evidence="6">
    <location>
        <begin position="416"/>
        <end position="435"/>
    </location>
</feature>
<keyword evidence="3 6" id="KW-0812">Transmembrane</keyword>
<sequence length="788" mass="88389">MLLDNYIQVAWRNLTSRKLYSGIKIGGLAAGLCVGILILLFVGHELSYDRWHKGSDKIFTLVNRLKLNTDTIQLEKFNYAIAPRIREEYSSVNDYSRISNALANDVVIQSVKNPALKDAEQNIMFADANFFSFFSFELKAGSATAVLQQPFSMVISEQMAKKYFGQTMAIGQQLLYDNKYLFQVTGIMADMPSNSSIKADFILSASSWNGMDALKTLVTDSRGNGGPFTVFLKLNNPTDATLLEKQLTGEIKEGEFPVRAILRPFIDTHKETTGQVRYLKLFPLVAGLILLMAFINYMSLTTANAFRRVKEISIRKSLGANYKHIAWQFYVESGIYALIAFGAAILLFVFLHNTLFARFDIKIDDRFLFNPIAISIYLGLLILTVLVSGSYPAFILSRYKPAEGLRLGKHRSVTKVLTVFQFVIAGILIVSSIIIRDQLHFFKHTNTGVNRDHILMLPFRSSIGTNYQTYKSQVAALKEVEGTGTARYPLYEGVDIWFVNDEESKSSYSLSVLQVDEPLIRLCDLQWKEKPIDLKLGASNTIVLNETAVRNLNIDRAPIGKVVKIGGLNKEVVGIVKDFNFSSLHRAITPLALFIEKENSLAWGKETSGCLYVKFSPRANLPGLLNQIDKIHAGIDPQSTFQYQFLDDAFNRMYKEENQLMNIFDGFTAITILIAALGLLGLATFSAEQRTKEIGIRKVLGANLGQLVLLLSKEFIKLVFVSLIVATPVAWYLMKLWLQQFAYRVELNVWMFMLSAALVLTVAIIAIGWQVLKAALRNPVTSLKITSD</sequence>
<feature type="transmembrane region" description="Helical" evidence="6">
    <location>
        <begin position="660"/>
        <end position="683"/>
    </location>
</feature>
<feature type="domain" description="MacB-like periplasmic core" evidence="8">
    <location>
        <begin position="25"/>
        <end position="248"/>
    </location>
</feature>
<dbReference type="GO" id="GO:0005886">
    <property type="term" value="C:plasma membrane"/>
    <property type="evidence" value="ECO:0007669"/>
    <property type="project" value="UniProtKB-SubCell"/>
</dbReference>
<gene>
    <name evidence="9" type="ORF">DVR12_09235</name>
</gene>
<evidence type="ECO:0000259" key="7">
    <source>
        <dbReference type="Pfam" id="PF02687"/>
    </source>
</evidence>